<dbReference type="Pfam" id="PF02922">
    <property type="entry name" value="CBM_48"/>
    <property type="match status" value="1"/>
</dbReference>
<dbReference type="OrthoDB" id="9761875at2"/>
<dbReference type="Proteomes" id="UP000220840">
    <property type="component" value="Unassembled WGS sequence"/>
</dbReference>
<name>A0A2A7MMC6_9CLOT</name>
<dbReference type="InterPro" id="IPR006047">
    <property type="entry name" value="GH13_cat_dom"/>
</dbReference>
<dbReference type="InterPro" id="IPR014756">
    <property type="entry name" value="Ig_E-set"/>
</dbReference>
<organism evidence="3 4">
    <name type="scientific">Clostridium neonatale</name>
    <dbReference type="NCBI Taxonomy" id="137838"/>
    <lineage>
        <taxon>Bacteria</taxon>
        <taxon>Bacillati</taxon>
        <taxon>Bacillota</taxon>
        <taxon>Clostridia</taxon>
        <taxon>Eubacteriales</taxon>
        <taxon>Clostridiaceae</taxon>
        <taxon>Clostridium</taxon>
    </lineage>
</organism>
<dbReference type="GO" id="GO:0005975">
    <property type="term" value="P:carbohydrate metabolic process"/>
    <property type="evidence" value="ECO:0007669"/>
    <property type="project" value="InterPro"/>
</dbReference>
<comment type="caution">
    <text evidence="3">The sequence shown here is derived from an EMBL/GenBank/DDBJ whole genome shotgun (WGS) entry which is preliminary data.</text>
</comment>
<gene>
    <name evidence="3" type="primary">pulA</name>
    <name evidence="3" type="ORF">CQ394_13525</name>
</gene>
<reference evidence="3 4" key="1">
    <citation type="submission" date="2017-10" db="EMBL/GenBank/DDBJ databases">
        <title>Effective Description of Clostridium neonatale sp. nov. linked to necrotizing enterocolitis in neonates and a clarification of species assignable to the genus Clostridium (Prazmowski 1880) emend. Lawson and Rainey 2016.</title>
        <authorList>
            <person name="Bernard K."/>
            <person name="Burdz T."/>
            <person name="Wiebe D."/>
            <person name="Balcewich B."/>
            <person name="Alfa M."/>
            <person name="Bernier A.-M."/>
        </authorList>
    </citation>
    <scope>NUCLEOTIDE SEQUENCE [LARGE SCALE GENOMIC DNA]</scope>
    <source>
        <strain evidence="3 4">LCDC99A005</strain>
    </source>
</reference>
<dbReference type="RefSeq" id="WP_058296809.1">
    <property type="nucleotide sequence ID" value="NZ_CAMTCU010000041.1"/>
</dbReference>
<dbReference type="SUPFAM" id="SSF51445">
    <property type="entry name" value="(Trans)glycosidases"/>
    <property type="match status" value="1"/>
</dbReference>
<evidence type="ECO:0000313" key="4">
    <source>
        <dbReference type="Proteomes" id="UP000220840"/>
    </source>
</evidence>
<dbReference type="SUPFAM" id="SSF81296">
    <property type="entry name" value="E set domains"/>
    <property type="match status" value="1"/>
</dbReference>
<dbReference type="CDD" id="cd02860">
    <property type="entry name" value="E_set_Pullulanase"/>
    <property type="match status" value="1"/>
</dbReference>
<dbReference type="GeneID" id="68879185"/>
<dbReference type="NCBIfam" id="TIGR02104">
    <property type="entry name" value="pulA_typeI"/>
    <property type="match status" value="1"/>
</dbReference>
<dbReference type="Gene3D" id="2.60.40.1180">
    <property type="entry name" value="Golgi alpha-mannosidase II"/>
    <property type="match status" value="1"/>
</dbReference>
<evidence type="ECO:0000259" key="2">
    <source>
        <dbReference type="SMART" id="SM00642"/>
    </source>
</evidence>
<dbReference type="SMART" id="SM00642">
    <property type="entry name" value="Aamy"/>
    <property type="match status" value="1"/>
</dbReference>
<sequence>MTPLELKRYYSSEEFKNKYIYNEKDLGITYLKDKTVFKLWAPTAAEVVIRLYNAGSDEEADSKQLNSFNMKKSDNGIWEKEIEDDLDGVYYDYRIKIDNEVFVSADPYAIACGVNGNRSMVIDLNKTDPTGWNEDSHTRAQVDCPIIYELHIKDFSYDKASGISDKYRGKYLAFTENGTTLNNDNVHKTGIDYLKELGITHVHILPAFDYASVDESKDDNQFNWGYDPLNYNVPEGSYSTNPFKGDVRIREFKEMVLALHNAGISVVMDVVYNHTYSLDSWFQKTVPYYYYRQNEDGTLCNGSACGNDTASERKMFGNYMKNSILYWADEYHIDGFRFDLMGLHNVELMNEIRQELDKLPNGKNILMYGEPWAADESPMEENAIPALKKNIDKLDERIAIFCDSTRDAIKGHVFYGEVPGFVNGGEGFEEDIKSSVRAWCNSVEEWNPKSPKQIISYVSAHDNFTLYDKLMECLKTEKDYRKTDKELIRINKLVAAIVFTCQGTVFFQAGEEFARTKLGEDNSYNLSPELNKLDWTRAYEYSDLVEYYKGLIKIRNNFSAFYNGKLDNVDRIKFLPVTHKGGVIYTLQSDDGTDDLWNEVYVAYNSTVENIEVTLPNDKWQVLADSESSSKFEKDEYVSGTIKIQPQSALILGR</sequence>
<evidence type="ECO:0000313" key="3">
    <source>
        <dbReference type="EMBL" id="PEG32667.1"/>
    </source>
</evidence>
<dbReference type="EMBL" id="PDCJ01000001">
    <property type="protein sequence ID" value="PEG32667.1"/>
    <property type="molecule type" value="Genomic_DNA"/>
</dbReference>
<keyword evidence="4" id="KW-1185">Reference proteome</keyword>
<comment type="similarity">
    <text evidence="1">Belongs to the glycosyl hydrolase 13 family.</text>
</comment>
<feature type="domain" description="Glycosyl hydrolase family 13 catalytic" evidence="2">
    <location>
        <begin position="182"/>
        <end position="555"/>
    </location>
</feature>
<dbReference type="STRING" id="137838.GCA_001458595_04198"/>
<dbReference type="GO" id="GO:0004553">
    <property type="term" value="F:hydrolase activity, hydrolyzing O-glycosyl compounds"/>
    <property type="evidence" value="ECO:0007669"/>
    <property type="project" value="InterPro"/>
</dbReference>
<accession>A0A2A7MMC6</accession>
<dbReference type="Gene3D" id="2.60.40.10">
    <property type="entry name" value="Immunoglobulins"/>
    <property type="match status" value="1"/>
</dbReference>
<dbReference type="Pfam" id="PF00128">
    <property type="entry name" value="Alpha-amylase"/>
    <property type="match status" value="1"/>
</dbReference>
<dbReference type="PANTHER" id="PTHR43002">
    <property type="entry name" value="GLYCOGEN DEBRANCHING ENZYME"/>
    <property type="match status" value="1"/>
</dbReference>
<dbReference type="AlphaFoldDB" id="A0A2A7MMC6"/>
<proteinExistence type="inferred from homology"/>
<dbReference type="InterPro" id="IPR049117">
    <property type="entry name" value="pulA_all-beta"/>
</dbReference>
<dbReference type="Gene3D" id="3.20.20.80">
    <property type="entry name" value="Glycosidases"/>
    <property type="match status" value="1"/>
</dbReference>
<protein>
    <submittedName>
        <fullName evidence="3">Type I pullulanase</fullName>
    </submittedName>
</protein>
<dbReference type="InterPro" id="IPR013783">
    <property type="entry name" value="Ig-like_fold"/>
</dbReference>
<dbReference type="InterPro" id="IPR017853">
    <property type="entry name" value="GH"/>
</dbReference>
<dbReference type="InterPro" id="IPR004193">
    <property type="entry name" value="Glyco_hydro_13_N"/>
</dbReference>
<dbReference type="Pfam" id="PF21653">
    <property type="entry name" value="pulA_all-beta"/>
    <property type="match status" value="1"/>
</dbReference>
<evidence type="ECO:0000256" key="1">
    <source>
        <dbReference type="ARBA" id="ARBA00008061"/>
    </source>
</evidence>
<dbReference type="InterPro" id="IPR011840">
    <property type="entry name" value="PulA_typeI"/>
</dbReference>
<dbReference type="InterPro" id="IPR013780">
    <property type="entry name" value="Glyco_hydro_b"/>
</dbReference>
<dbReference type="CDD" id="cd11341">
    <property type="entry name" value="AmyAc_Pullulanase_LD-like"/>
    <property type="match status" value="1"/>
</dbReference>